<evidence type="ECO:0000256" key="1">
    <source>
        <dbReference type="ARBA" id="ARBA00023015"/>
    </source>
</evidence>
<keyword evidence="6" id="KW-1185">Reference proteome</keyword>
<keyword evidence="2" id="KW-0238">DNA-binding</keyword>
<gene>
    <name evidence="5" type="ORF">G8E03_04460</name>
</gene>
<keyword evidence="3" id="KW-0804">Transcription</keyword>
<dbReference type="RefSeq" id="WP_166189107.1">
    <property type="nucleotide sequence ID" value="NZ_CP049811.1"/>
</dbReference>
<name>A0A6G7VJ63_9RHOB</name>
<feature type="domain" description="HTH asnC-type" evidence="4">
    <location>
        <begin position="5"/>
        <end position="66"/>
    </location>
</feature>
<dbReference type="InterPro" id="IPR011008">
    <property type="entry name" value="Dimeric_a/b-barrel"/>
</dbReference>
<dbReference type="Pfam" id="PF13412">
    <property type="entry name" value="HTH_24"/>
    <property type="match status" value="1"/>
</dbReference>
<dbReference type="InterPro" id="IPR036388">
    <property type="entry name" value="WH-like_DNA-bd_sf"/>
</dbReference>
<sequence length="154" mass="17024">MAGQIDAFDRALLTCLQGNSRLTAAELAEKLHLSPSQCARRRQRLEEDGYIVGYRAVVDAARIGASVEAFVQVTMAAHSRENAQDFVRMAERTQAVVSVWTLTGEADYMLRVFCADLTALNELVQRTLLPHPAVARVQSQIVMERLKDNAPIAP</sequence>
<dbReference type="PANTHER" id="PTHR30154:SF46">
    <property type="entry name" value="TRANSCRIPTIONAL REGULATORY PROTEIN"/>
    <property type="match status" value="1"/>
</dbReference>
<reference evidence="5 6" key="1">
    <citation type="submission" date="2020-03" db="EMBL/GenBank/DDBJ databases">
        <title>Complete genome sequence of Monaibacterium sp. ALG8 with diverse plasmids.</title>
        <authorList>
            <person name="Sun C."/>
        </authorList>
    </citation>
    <scope>NUCLEOTIDE SEQUENCE [LARGE SCALE GENOMIC DNA]</scope>
    <source>
        <strain evidence="5 6">ALG8</strain>
    </source>
</reference>
<dbReference type="EMBL" id="CP049811">
    <property type="protein sequence ID" value="QIK40079.1"/>
    <property type="molecule type" value="Genomic_DNA"/>
</dbReference>
<dbReference type="KEGG" id="mon:G8E03_04460"/>
<dbReference type="AlphaFoldDB" id="A0A6G7VJ63"/>
<dbReference type="InterPro" id="IPR000485">
    <property type="entry name" value="AsnC-type_HTH_dom"/>
</dbReference>
<dbReference type="PRINTS" id="PR00033">
    <property type="entry name" value="HTHASNC"/>
</dbReference>
<evidence type="ECO:0000313" key="6">
    <source>
        <dbReference type="Proteomes" id="UP000500791"/>
    </source>
</evidence>
<evidence type="ECO:0000256" key="2">
    <source>
        <dbReference type="ARBA" id="ARBA00023125"/>
    </source>
</evidence>
<dbReference type="GO" id="GO:0043200">
    <property type="term" value="P:response to amino acid"/>
    <property type="evidence" value="ECO:0007669"/>
    <property type="project" value="TreeGrafter"/>
</dbReference>
<dbReference type="SUPFAM" id="SSF54909">
    <property type="entry name" value="Dimeric alpha+beta barrel"/>
    <property type="match status" value="1"/>
</dbReference>
<protein>
    <submittedName>
        <fullName evidence="5">Lrp/AsnC family transcriptional regulator</fullName>
    </submittedName>
</protein>
<dbReference type="SUPFAM" id="SSF46785">
    <property type="entry name" value="Winged helix' DNA-binding domain"/>
    <property type="match status" value="1"/>
</dbReference>
<dbReference type="PANTHER" id="PTHR30154">
    <property type="entry name" value="LEUCINE-RESPONSIVE REGULATORY PROTEIN"/>
    <property type="match status" value="1"/>
</dbReference>
<dbReference type="Gene3D" id="1.10.10.10">
    <property type="entry name" value="Winged helix-like DNA-binding domain superfamily/Winged helix DNA-binding domain"/>
    <property type="match status" value="1"/>
</dbReference>
<organism evidence="5 6">
    <name type="scientific">Pontivivens nitratireducens</name>
    <dbReference type="NCBI Taxonomy" id="2758038"/>
    <lineage>
        <taxon>Bacteria</taxon>
        <taxon>Pseudomonadati</taxon>
        <taxon>Pseudomonadota</taxon>
        <taxon>Alphaproteobacteria</taxon>
        <taxon>Rhodobacterales</taxon>
        <taxon>Paracoccaceae</taxon>
        <taxon>Pontivivens</taxon>
    </lineage>
</organism>
<evidence type="ECO:0000256" key="3">
    <source>
        <dbReference type="ARBA" id="ARBA00023163"/>
    </source>
</evidence>
<dbReference type="InterPro" id="IPR019888">
    <property type="entry name" value="Tscrpt_reg_AsnC-like"/>
</dbReference>
<dbReference type="SMART" id="SM00344">
    <property type="entry name" value="HTH_ASNC"/>
    <property type="match status" value="1"/>
</dbReference>
<keyword evidence="1" id="KW-0805">Transcription regulation</keyword>
<dbReference type="GO" id="GO:0005829">
    <property type="term" value="C:cytosol"/>
    <property type="evidence" value="ECO:0007669"/>
    <property type="project" value="TreeGrafter"/>
</dbReference>
<accession>A0A6G7VJ63</accession>
<evidence type="ECO:0000259" key="4">
    <source>
        <dbReference type="PROSITE" id="PS50956"/>
    </source>
</evidence>
<dbReference type="Gene3D" id="3.30.70.920">
    <property type="match status" value="1"/>
</dbReference>
<dbReference type="GO" id="GO:0043565">
    <property type="term" value="F:sequence-specific DNA binding"/>
    <property type="evidence" value="ECO:0007669"/>
    <property type="project" value="InterPro"/>
</dbReference>
<dbReference type="InterPro" id="IPR036390">
    <property type="entry name" value="WH_DNA-bd_sf"/>
</dbReference>
<dbReference type="InterPro" id="IPR019887">
    <property type="entry name" value="Tscrpt_reg_AsnC/Lrp_C"/>
</dbReference>
<dbReference type="PROSITE" id="PS50956">
    <property type="entry name" value="HTH_ASNC_2"/>
    <property type="match status" value="1"/>
</dbReference>
<dbReference type="Pfam" id="PF01037">
    <property type="entry name" value="AsnC_trans_reg"/>
    <property type="match status" value="1"/>
</dbReference>
<proteinExistence type="predicted"/>
<dbReference type="Proteomes" id="UP000500791">
    <property type="component" value="Chromosome"/>
</dbReference>
<evidence type="ECO:0000313" key="5">
    <source>
        <dbReference type="EMBL" id="QIK40079.1"/>
    </source>
</evidence>